<dbReference type="Proteomes" id="UP000182510">
    <property type="component" value="Chromosome"/>
</dbReference>
<accession>A0A1L3J7V7</accession>
<dbReference type="RefSeq" id="WP_072553898.1">
    <property type="nucleotide sequence ID" value="NZ_CP018153.1"/>
</dbReference>
<keyword evidence="1" id="KW-1133">Transmembrane helix</keyword>
<gene>
    <name evidence="2" type="ORF">LPB144_12695</name>
</gene>
<dbReference type="AlphaFoldDB" id="A0A1L3J7V7"/>
<name>A0A1L3J7V7_9FLAO</name>
<protein>
    <submittedName>
        <fullName evidence="2">Uncharacterized protein</fullName>
    </submittedName>
</protein>
<dbReference type="EMBL" id="CP018153">
    <property type="protein sequence ID" value="APG61208.1"/>
    <property type="molecule type" value="Genomic_DNA"/>
</dbReference>
<dbReference type="STRING" id="1913577.LPB144_12695"/>
<organism evidence="2 3">
    <name type="scientific">Christiangramia salexigens</name>
    <dbReference type="NCBI Taxonomy" id="1913577"/>
    <lineage>
        <taxon>Bacteria</taxon>
        <taxon>Pseudomonadati</taxon>
        <taxon>Bacteroidota</taxon>
        <taxon>Flavobacteriia</taxon>
        <taxon>Flavobacteriales</taxon>
        <taxon>Flavobacteriaceae</taxon>
        <taxon>Christiangramia</taxon>
    </lineage>
</organism>
<keyword evidence="3" id="KW-1185">Reference proteome</keyword>
<reference evidence="2 3" key="1">
    <citation type="submission" date="2016-11" db="EMBL/GenBank/DDBJ databases">
        <title>Gramella sp. LPB0144 isolated from marine environment.</title>
        <authorList>
            <person name="Kim E."/>
            <person name="Yi H."/>
        </authorList>
    </citation>
    <scope>NUCLEOTIDE SEQUENCE [LARGE SCALE GENOMIC DNA]</scope>
    <source>
        <strain evidence="2 3">LPB0144</strain>
    </source>
</reference>
<keyword evidence="1" id="KW-0472">Membrane</keyword>
<dbReference type="OrthoDB" id="1247025at2"/>
<sequence>MVSNRFEDHVKSQLSKREIRPSAESWKKLSGRLDETAKPVRYKWWFTPLAAGLALVVASLIFVKLNNLNEVPVVNAPEKFEEPQILKKDNYKTKEGIIAGDETIEKVLPASENSVKRAVSNKSVYKTPVSEKIATINTEVGELNRSEMIGQTGKELKDQIFEISEKIDQLLTKVAKKEAEKGEVTDAEVDALLAEAAKKISQRRKYINAGEVSPGALLAEVEFEMDQSFRKEIFEFLKEEFLKARTAIVTRNK</sequence>
<dbReference type="KEGG" id="grl:LPB144_12695"/>
<evidence type="ECO:0000256" key="1">
    <source>
        <dbReference type="SAM" id="Phobius"/>
    </source>
</evidence>
<evidence type="ECO:0000313" key="3">
    <source>
        <dbReference type="Proteomes" id="UP000182510"/>
    </source>
</evidence>
<evidence type="ECO:0000313" key="2">
    <source>
        <dbReference type="EMBL" id="APG61208.1"/>
    </source>
</evidence>
<proteinExistence type="predicted"/>
<keyword evidence="1" id="KW-0812">Transmembrane</keyword>
<feature type="transmembrane region" description="Helical" evidence="1">
    <location>
        <begin position="44"/>
        <end position="63"/>
    </location>
</feature>